<feature type="domain" description="KAP NTPase" evidence="3">
    <location>
        <begin position="109"/>
        <end position="353"/>
    </location>
</feature>
<dbReference type="STRING" id="550983.A4R26_04320"/>
<proteinExistence type="predicted"/>
<keyword evidence="5" id="KW-1185">Reference proteome</keyword>
<evidence type="ECO:0000256" key="2">
    <source>
        <dbReference type="SAM" id="Phobius"/>
    </source>
</evidence>
<evidence type="ECO:0000313" key="5">
    <source>
        <dbReference type="Proteomes" id="UP000192276"/>
    </source>
</evidence>
<dbReference type="SUPFAM" id="SSF48452">
    <property type="entry name" value="TPR-like"/>
    <property type="match status" value="1"/>
</dbReference>
<feature type="transmembrane region" description="Helical" evidence="2">
    <location>
        <begin position="188"/>
        <end position="209"/>
    </location>
</feature>
<dbReference type="InterPro" id="IPR011646">
    <property type="entry name" value="KAP_P-loop"/>
</dbReference>
<feature type="compositionally biased region" description="Basic and acidic residues" evidence="1">
    <location>
        <begin position="48"/>
        <end position="60"/>
    </location>
</feature>
<keyword evidence="2" id="KW-1133">Transmembrane helix</keyword>
<feature type="region of interest" description="Disordered" evidence="1">
    <location>
        <begin position="41"/>
        <end position="61"/>
    </location>
</feature>
<accession>A0A1V9FDX5</accession>
<dbReference type="Proteomes" id="UP000192276">
    <property type="component" value="Unassembled WGS sequence"/>
</dbReference>
<sequence length="1436" mass="165501">MSESNTSGAENELFEESDRPETFVKGMAIKLNGTFIFDNLPHKNRSPKLQDKQQPKEKEGNMGIFRKWNKKLFKRQKDNAENSSSEFKPFVVGRDGLLEKFGKMLESGKGVFLVTGYRGMGKTSFVNIAISEYNDSRLDKNGKLTPITLTISSNNPTETEIFQQLVGNLKDKLRSYEKIDRYLWWERLLSLMLRIFCGLFVLTSLLFLYKNDEFAKAFSTSHGYISVSAVTELLKRFFIPGFLITTGLIFILLLTIRFFSQRYDIYNRLDNLDKRCHAAMSFENDSESELSLEQLGSVFKLSGPKKVESYPIASAKEIEGELNRIINKIADKLKRKFIFIFDELDKVEQPPITENTTGTTDQAQEKLYFDQLRTRVQAIQQIISGLKSFFTNTEAPFVFIAGREMFDASMADIADRQSSISSIFTYVFYIDSLLKKNFEDSTSLSTGIQEYLYQLIHHKTMGTNSLYDVDPDKYQGKKENYINDAIKVNLLLQNFVVYLTYRSNGSPKKLIRLIHEFVRIGLPVKPDNKNLISIWGKGDETGNFLYFDFRQQQRIGFISYLYRPFIVRYGTSFKKYSDHLVVSLSFLFDHFLKFHPFAFSLTHLELMPEVLSASRTPALRDHIKHIIEFLSLNHIRETEIGLFDYKYYNKTVNEMFYLSKTFEEESAAFNFTLDESYLIKQHVRKKLKDIARNAGNDQQGGQVSVYSNAYLNGILGDLHSFDQEYDEAIIAYSEILRVLQSNCSSASMKDYVIQVKYKLKLGLVFEKVKSFEEALALYSDAVLDTKNFIYARLSDHEAQADNAYLIGNQEKVSKLNSSLSDLLQIANQAFLAKMVIQEKMGVEGITSTKTAVTLGGFLSLADRIGQHCGTNTSIISNFFMQLGNLLYLKNSIRFAEWHPEKITGQIPQPYLKEIEQIINFHLPYVKQFAGEYRVPVIAMNMYILGMQYVLKRIDGFLICPVRNSYILGIIKAVRPRNFTIHNTALTKIHYKYIANYLSHLGDCLLSMLKTPDGNDIHQLKDIFDANKLKDVSLDLSKVNNSELKSPCNTDSKPGMEDFDILNSLFNRKQPELSVKTIVCCYYLSAYYFQKASRIRSYSFQLRKILYLFRLVLGEQEDKTAVTPFLYVLEKLILAPILETASHNSEFSDLHDQKKFEKHFDKKNQENGKVFPDVKVKIRHNLSNFPDTREGVILFAHIKLKIEELNIKQLPSFSDFIFTISTQYMRLIELTYCAKLNEKRLELKKELKDDKEIARYCLEYVHCLVSIVQIMDIYDNDYLLGNGFLAYHYLKLGRFFTINNSGENNMGISRTILDETRLHYMKNISPHKNYNNLLNKEYNYEMGAHYYDKAIKLHSGGDDYKSAINDILYLEDDLNDAAYHFGAAMDRYLLVNDKLINGIKECRMHGVRTSSSFNSFIASPIPSGATQPPFPGKKTIN</sequence>
<dbReference type="InterPro" id="IPR011990">
    <property type="entry name" value="TPR-like_helical_dom_sf"/>
</dbReference>
<evidence type="ECO:0000313" key="4">
    <source>
        <dbReference type="EMBL" id="OQP56396.1"/>
    </source>
</evidence>
<evidence type="ECO:0000259" key="3">
    <source>
        <dbReference type="Pfam" id="PF07693"/>
    </source>
</evidence>
<dbReference type="OrthoDB" id="899965at2"/>
<organism evidence="4 5">
    <name type="scientific">Niastella populi</name>
    <dbReference type="NCBI Taxonomy" id="550983"/>
    <lineage>
        <taxon>Bacteria</taxon>
        <taxon>Pseudomonadati</taxon>
        <taxon>Bacteroidota</taxon>
        <taxon>Chitinophagia</taxon>
        <taxon>Chitinophagales</taxon>
        <taxon>Chitinophagaceae</taxon>
        <taxon>Niastella</taxon>
    </lineage>
</organism>
<dbReference type="InterPro" id="IPR027417">
    <property type="entry name" value="P-loop_NTPase"/>
</dbReference>
<protein>
    <recommendedName>
        <fullName evidence="3">KAP NTPase domain-containing protein</fullName>
    </recommendedName>
</protein>
<comment type="caution">
    <text evidence="4">The sequence shown here is derived from an EMBL/GenBank/DDBJ whole genome shotgun (WGS) entry which is preliminary data.</text>
</comment>
<dbReference type="SUPFAM" id="SSF52540">
    <property type="entry name" value="P-loop containing nucleoside triphosphate hydrolases"/>
    <property type="match status" value="1"/>
</dbReference>
<keyword evidence="2" id="KW-0812">Transmembrane</keyword>
<dbReference type="Gene3D" id="3.40.50.300">
    <property type="entry name" value="P-loop containing nucleotide triphosphate hydrolases"/>
    <property type="match status" value="1"/>
</dbReference>
<dbReference type="EMBL" id="LWBP01000199">
    <property type="protein sequence ID" value="OQP56396.1"/>
    <property type="molecule type" value="Genomic_DNA"/>
</dbReference>
<name>A0A1V9FDX5_9BACT</name>
<gene>
    <name evidence="4" type="ORF">A4R26_04320</name>
</gene>
<keyword evidence="2" id="KW-0472">Membrane</keyword>
<evidence type="ECO:0000256" key="1">
    <source>
        <dbReference type="SAM" id="MobiDB-lite"/>
    </source>
</evidence>
<feature type="transmembrane region" description="Helical" evidence="2">
    <location>
        <begin position="237"/>
        <end position="259"/>
    </location>
</feature>
<dbReference type="Pfam" id="PF07693">
    <property type="entry name" value="KAP_NTPase"/>
    <property type="match status" value="1"/>
</dbReference>
<reference evidence="5" key="1">
    <citation type="submission" date="2016-04" db="EMBL/GenBank/DDBJ databases">
        <authorList>
            <person name="Chen L."/>
            <person name="Zhuang W."/>
            <person name="Wang G."/>
        </authorList>
    </citation>
    <scope>NUCLEOTIDE SEQUENCE [LARGE SCALE GENOMIC DNA]</scope>
    <source>
        <strain evidence="5">208</strain>
    </source>
</reference>